<dbReference type="VEuPathDB" id="TriTrypDB:TCSYLVIO_000170"/>
<dbReference type="AlphaFoldDB" id="A0A2V2VLU1"/>
<dbReference type="VEuPathDB" id="TriTrypDB:TcCL_NonESM05145"/>
<keyword evidence="1" id="KW-0472">Membrane</keyword>
<dbReference type="VEuPathDB" id="TriTrypDB:BCY84_02419"/>
<proteinExistence type="predicted"/>
<reference evidence="2 3" key="1">
    <citation type="journal article" date="2018" name="Microb. Genom.">
        <title>Expanding an expanded genome: long-read sequencing of Trypanosoma cruzi.</title>
        <authorList>
            <person name="Berna L."/>
            <person name="Rodriguez M."/>
            <person name="Chiribao M.L."/>
            <person name="Parodi-Talice A."/>
            <person name="Pita S."/>
            <person name="Rijo G."/>
            <person name="Alvarez-Valin F."/>
            <person name="Robello C."/>
        </authorList>
    </citation>
    <scope>NUCLEOTIDE SEQUENCE [LARGE SCALE GENOMIC DNA]</scope>
    <source>
        <strain evidence="2 3">Dm28c</strain>
    </source>
</reference>
<keyword evidence="1" id="KW-1133">Transmembrane helix</keyword>
<dbReference type="VEuPathDB" id="TriTrypDB:ECC02_005392"/>
<dbReference type="VEuPathDB" id="TriTrypDB:C3747_21g143"/>
<evidence type="ECO:0000256" key="1">
    <source>
        <dbReference type="SAM" id="Phobius"/>
    </source>
</evidence>
<organism evidence="2 3">
    <name type="scientific">Trypanosoma cruzi</name>
    <dbReference type="NCBI Taxonomy" id="5693"/>
    <lineage>
        <taxon>Eukaryota</taxon>
        <taxon>Discoba</taxon>
        <taxon>Euglenozoa</taxon>
        <taxon>Kinetoplastea</taxon>
        <taxon>Metakinetoplastina</taxon>
        <taxon>Trypanosomatida</taxon>
        <taxon>Trypanosomatidae</taxon>
        <taxon>Trypanosoma</taxon>
        <taxon>Schizotrypanum</taxon>
    </lineage>
</organism>
<dbReference type="VEuPathDB" id="TriTrypDB:TCDM_05227"/>
<dbReference type="VEuPathDB" id="TriTrypDB:C4B63_16g98"/>
<accession>A0A2V2VLU1</accession>
<keyword evidence="1" id="KW-0812">Transmembrane</keyword>
<sequence length="550" mass="61490">MASVGAAAVVPILVICALLLLLILAVIFYYFYHTRFRNVNTKYYMYPGFARRRKFELSCIPAPGLYQPPLEVRLQCSRQEPCDILLDVKYVPASKISTMDDTTADAVRLLGTDDCYSDHFMLYTEPLEFIEAGRYMLYAYTVYPTLRVVGSVHQFCFDIVSVDRDTRAGEMQQPPHVSINVNRDSRRHVSMSAVGNRARPIPPRIIPEKGEVTTFTPINIALSESSTTPDQIRYSVDGSPPSLLYTGPFTLSLPPFNADGGSSRIPVVIRALTVSTQDGLLTSETIEAHLTVYKAGHSFFDPNIPPPVARVRALEAELYFDESRRPPNTSIIYQIVYVGEARQKPKFSHRKGILYEGKPVPLKEDVAFVYAWTFRVDTHGGQCIEPHMDERVHGKARSSAAVYDCNLAMTWNREPRGEDAGGRGNALPPPCICIRCKEMDVFFEDPPVGGIICYTLDGTEPAQPDSTITAKHLAGIGRNDTVLLPRDHEKILELGTHIYRENQPIHVTLMRTEQVVLTARTFIPVVDLAANSAVTGYRFGECFNRSFSTL</sequence>
<comment type="caution">
    <text evidence="2">The sequence shown here is derived from an EMBL/GenBank/DDBJ whole genome shotgun (WGS) entry which is preliminary data.</text>
</comment>
<dbReference type="VEuPathDB" id="TriTrypDB:TcCLB.509859.30"/>
<evidence type="ECO:0000313" key="2">
    <source>
        <dbReference type="EMBL" id="PWU97290.1"/>
    </source>
</evidence>
<dbReference type="VEuPathDB" id="TriTrypDB:Tc_MARK_9422"/>
<name>A0A2V2VLU1_TRYCR</name>
<dbReference type="Proteomes" id="UP000246121">
    <property type="component" value="Unassembled WGS sequence"/>
</dbReference>
<dbReference type="VEuPathDB" id="TriTrypDB:TcYC6_0030690"/>
<protein>
    <submittedName>
        <fullName evidence="2">Uncharacterized protein</fullName>
    </submittedName>
</protein>
<gene>
    <name evidence="2" type="ORF">C4B63_16g98</name>
</gene>
<evidence type="ECO:0000313" key="3">
    <source>
        <dbReference type="Proteomes" id="UP000246121"/>
    </source>
</evidence>
<dbReference type="VEuPathDB" id="TriTrypDB:TcBrA4_0137420"/>
<dbReference type="VEuPathDB" id="TriTrypDB:TcG_03555"/>
<dbReference type="VEuPathDB" id="TriTrypDB:TcCLB.510515.50"/>
<dbReference type="EMBL" id="PRFA01000016">
    <property type="protein sequence ID" value="PWU97290.1"/>
    <property type="molecule type" value="Genomic_DNA"/>
</dbReference>
<feature type="transmembrane region" description="Helical" evidence="1">
    <location>
        <begin position="6"/>
        <end position="32"/>
    </location>
</feature>